<dbReference type="InterPro" id="IPR017853">
    <property type="entry name" value="GH"/>
</dbReference>
<dbReference type="Gene3D" id="3.20.20.70">
    <property type="entry name" value="Aldolase class I"/>
    <property type="match status" value="1"/>
</dbReference>
<dbReference type="GO" id="GO:0004557">
    <property type="term" value="F:alpha-galactosidase activity"/>
    <property type="evidence" value="ECO:0007669"/>
    <property type="project" value="UniProtKB-EC"/>
</dbReference>
<evidence type="ECO:0000256" key="8">
    <source>
        <dbReference type="ARBA" id="ARBA00023157"/>
    </source>
</evidence>
<dbReference type="InterPro" id="IPR002241">
    <property type="entry name" value="Glyco_hydro_27"/>
</dbReference>
<comment type="subcellular location">
    <subcellularLocation>
        <location evidence="2">Secreted</location>
    </subcellularLocation>
</comment>
<evidence type="ECO:0000256" key="10">
    <source>
        <dbReference type="ARBA" id="ARBA00023277"/>
    </source>
</evidence>
<dbReference type="PANTHER" id="PTHR11452:SF36">
    <property type="entry name" value="ALPHA-GALACTOSIDASE"/>
    <property type="match status" value="1"/>
</dbReference>
<dbReference type="GO" id="GO:0005576">
    <property type="term" value="C:extracellular region"/>
    <property type="evidence" value="ECO:0007669"/>
    <property type="project" value="UniProtKB-SubCell"/>
</dbReference>
<evidence type="ECO:0000256" key="11">
    <source>
        <dbReference type="ARBA" id="ARBA00023295"/>
    </source>
</evidence>
<keyword evidence="9" id="KW-0325">Glycoprotein</keyword>
<dbReference type="CDD" id="cd14792">
    <property type="entry name" value="GH27"/>
    <property type="match status" value="1"/>
</dbReference>
<sequence length="387" mass="43157">LDNMKMVSIWFATLLAVFLSYRANATYNGIGLKPPMGWNGVYHFFCRPGTNENVIRGTVDALISTGLSKVGYEYVNIDDCWGEKHRDAQGNLLAKAKTFPSGIKALADYVHSKGLKLGIYADAGSQTCSTRMQGSIGHEEQDAITFASWGIDYLKYYSCYIPEFRPRERFQKMSEALRKTGRPIFFSTGIWYDEQDYINAGPKIANSWRTTSDDFQDKFEYMVQVADQNDHFAPYAGPARGWNDPDVLLVGNGLMTTEEYRSQFSIWALMKAPLLITSDIRNASKETLEILGNNEVIDVNQDSLGVQGKKVSKQGDLEVWAGPLSNKRVTVVLWNRSNSTASITAKWEDIGLSSKAGVQARDLWAHSYLPTTLQGSLSSSVDSHACK</sequence>
<dbReference type="GO" id="GO:0000272">
    <property type="term" value="P:polysaccharide catabolic process"/>
    <property type="evidence" value="ECO:0007669"/>
    <property type="project" value="UniProtKB-KW"/>
</dbReference>
<dbReference type="InterPro" id="IPR041233">
    <property type="entry name" value="Melibiase_C"/>
</dbReference>
<gene>
    <name evidence="16" type="ORF">KI387_034213</name>
</gene>
<evidence type="ECO:0000256" key="12">
    <source>
        <dbReference type="ARBA" id="ARBA00023326"/>
    </source>
</evidence>
<keyword evidence="5" id="KW-0964">Secreted</keyword>
<dbReference type="AlphaFoldDB" id="A0AA38F648"/>
<dbReference type="Pfam" id="PF16499">
    <property type="entry name" value="Melibiase_2"/>
    <property type="match status" value="1"/>
</dbReference>
<dbReference type="PANTHER" id="PTHR11452">
    <property type="entry name" value="ALPHA-GALACTOSIDASE/ALPHA-N-ACETYLGALACTOSAMINIDASE"/>
    <property type="match status" value="1"/>
</dbReference>
<feature type="non-terminal residue" evidence="16">
    <location>
        <position position="1"/>
    </location>
</feature>
<dbReference type="Proteomes" id="UP000824469">
    <property type="component" value="Unassembled WGS sequence"/>
</dbReference>
<evidence type="ECO:0000259" key="15">
    <source>
        <dbReference type="Pfam" id="PF17801"/>
    </source>
</evidence>
<keyword evidence="6 14" id="KW-0732">Signal</keyword>
<keyword evidence="17" id="KW-1185">Reference proteome</keyword>
<keyword evidence="10" id="KW-0119">Carbohydrate metabolism</keyword>
<evidence type="ECO:0000256" key="13">
    <source>
        <dbReference type="RuleBase" id="RU361168"/>
    </source>
</evidence>
<evidence type="ECO:0000256" key="9">
    <source>
        <dbReference type="ARBA" id="ARBA00023180"/>
    </source>
</evidence>
<dbReference type="PROSITE" id="PS00512">
    <property type="entry name" value="ALPHA_GALACTOSIDASE"/>
    <property type="match status" value="1"/>
</dbReference>
<dbReference type="EMBL" id="JAHRHJ020003813">
    <property type="protein sequence ID" value="KAH9290096.1"/>
    <property type="molecule type" value="Genomic_DNA"/>
</dbReference>
<feature type="chain" id="PRO_5041372376" description="Alpha-galactosidase" evidence="14">
    <location>
        <begin position="26"/>
        <end position="387"/>
    </location>
</feature>
<evidence type="ECO:0000256" key="3">
    <source>
        <dbReference type="ARBA" id="ARBA00009743"/>
    </source>
</evidence>
<dbReference type="InterPro" id="IPR013780">
    <property type="entry name" value="Glyco_hydro_b"/>
</dbReference>
<evidence type="ECO:0000256" key="1">
    <source>
        <dbReference type="ARBA" id="ARBA00001255"/>
    </source>
</evidence>
<reference evidence="16 17" key="1">
    <citation type="journal article" date="2021" name="Nat. Plants">
        <title>The Taxus genome provides insights into paclitaxel biosynthesis.</title>
        <authorList>
            <person name="Xiong X."/>
            <person name="Gou J."/>
            <person name="Liao Q."/>
            <person name="Li Y."/>
            <person name="Zhou Q."/>
            <person name="Bi G."/>
            <person name="Li C."/>
            <person name="Du R."/>
            <person name="Wang X."/>
            <person name="Sun T."/>
            <person name="Guo L."/>
            <person name="Liang H."/>
            <person name="Lu P."/>
            <person name="Wu Y."/>
            <person name="Zhang Z."/>
            <person name="Ro D.K."/>
            <person name="Shang Y."/>
            <person name="Huang S."/>
            <person name="Yan J."/>
        </authorList>
    </citation>
    <scope>NUCLEOTIDE SEQUENCE [LARGE SCALE GENOMIC DNA]</scope>
    <source>
        <strain evidence="16">Ta-2019</strain>
    </source>
</reference>
<dbReference type="FunFam" id="3.20.20.70:FF:000197">
    <property type="entry name" value="Alpha-galactosidase"/>
    <property type="match status" value="1"/>
</dbReference>
<keyword evidence="12" id="KW-0624">Polysaccharide degradation</keyword>
<protein>
    <recommendedName>
        <fullName evidence="4 13">Alpha-galactosidase</fullName>
        <ecNumber evidence="4 13">3.2.1.22</ecNumber>
    </recommendedName>
    <alternativeName>
        <fullName evidence="13">Melibiase</fullName>
    </alternativeName>
</protein>
<dbReference type="Gene3D" id="2.60.40.1180">
    <property type="entry name" value="Golgi alpha-mannosidase II"/>
    <property type="match status" value="1"/>
</dbReference>
<evidence type="ECO:0000256" key="2">
    <source>
        <dbReference type="ARBA" id="ARBA00004613"/>
    </source>
</evidence>
<evidence type="ECO:0000256" key="7">
    <source>
        <dbReference type="ARBA" id="ARBA00022801"/>
    </source>
</evidence>
<keyword evidence="11 13" id="KW-0326">Glycosidase</keyword>
<evidence type="ECO:0000256" key="4">
    <source>
        <dbReference type="ARBA" id="ARBA00012755"/>
    </source>
</evidence>
<evidence type="ECO:0000313" key="16">
    <source>
        <dbReference type="EMBL" id="KAH9290096.1"/>
    </source>
</evidence>
<dbReference type="Pfam" id="PF17801">
    <property type="entry name" value="Melibiase_C"/>
    <property type="match status" value="1"/>
</dbReference>
<keyword evidence="7 13" id="KW-0378">Hydrolase</keyword>
<comment type="caution">
    <text evidence="16">The sequence shown here is derived from an EMBL/GenBank/DDBJ whole genome shotgun (WGS) entry which is preliminary data.</text>
</comment>
<dbReference type="GO" id="GO:0009505">
    <property type="term" value="C:plant-type cell wall"/>
    <property type="evidence" value="ECO:0007669"/>
    <property type="project" value="TreeGrafter"/>
</dbReference>
<evidence type="ECO:0000256" key="14">
    <source>
        <dbReference type="SAM" id="SignalP"/>
    </source>
</evidence>
<comment type="catalytic activity">
    <reaction evidence="1 13">
        <text>Hydrolysis of terminal, non-reducing alpha-D-galactose residues in alpha-D-galactosides, including galactose oligosaccharides, galactomannans and galactolipids.</text>
        <dbReference type="EC" id="3.2.1.22"/>
    </reaction>
</comment>
<keyword evidence="8 13" id="KW-1015">Disulfide bond</keyword>
<evidence type="ECO:0000256" key="6">
    <source>
        <dbReference type="ARBA" id="ARBA00022729"/>
    </source>
</evidence>
<name>A0AA38F648_TAXCH</name>
<organism evidence="16 17">
    <name type="scientific">Taxus chinensis</name>
    <name type="common">Chinese yew</name>
    <name type="synonym">Taxus wallichiana var. chinensis</name>
    <dbReference type="NCBI Taxonomy" id="29808"/>
    <lineage>
        <taxon>Eukaryota</taxon>
        <taxon>Viridiplantae</taxon>
        <taxon>Streptophyta</taxon>
        <taxon>Embryophyta</taxon>
        <taxon>Tracheophyta</taxon>
        <taxon>Spermatophyta</taxon>
        <taxon>Pinopsida</taxon>
        <taxon>Pinidae</taxon>
        <taxon>Conifers II</taxon>
        <taxon>Cupressales</taxon>
        <taxon>Taxaceae</taxon>
        <taxon>Taxus</taxon>
    </lineage>
</organism>
<dbReference type="InterPro" id="IPR013785">
    <property type="entry name" value="Aldolase_TIM"/>
</dbReference>
<accession>A0AA38F648</accession>
<dbReference type="SUPFAM" id="SSF51445">
    <property type="entry name" value="(Trans)glycosidases"/>
    <property type="match status" value="1"/>
</dbReference>
<proteinExistence type="inferred from homology"/>
<feature type="non-terminal residue" evidence="16">
    <location>
        <position position="387"/>
    </location>
</feature>
<feature type="signal peptide" evidence="14">
    <location>
        <begin position="1"/>
        <end position="25"/>
    </location>
</feature>
<dbReference type="SUPFAM" id="SSF51011">
    <property type="entry name" value="Glycosyl hydrolase domain"/>
    <property type="match status" value="1"/>
</dbReference>
<dbReference type="FunFam" id="2.60.40.1180:FF:000008">
    <property type="entry name" value="Alpha-galactosidase"/>
    <property type="match status" value="1"/>
</dbReference>
<dbReference type="InterPro" id="IPR000111">
    <property type="entry name" value="Glyco_hydro_27/36_CS"/>
</dbReference>
<dbReference type="EC" id="3.2.1.22" evidence="4 13"/>
<feature type="domain" description="Alpha galactosidase C-terminal" evidence="15">
    <location>
        <begin position="314"/>
        <end position="387"/>
    </location>
</feature>
<evidence type="ECO:0000256" key="5">
    <source>
        <dbReference type="ARBA" id="ARBA00022525"/>
    </source>
</evidence>
<comment type="similarity">
    <text evidence="3 13">Belongs to the glycosyl hydrolase 27 family.</text>
</comment>
<dbReference type="PRINTS" id="PR00740">
    <property type="entry name" value="GLHYDRLASE27"/>
</dbReference>
<evidence type="ECO:0000313" key="17">
    <source>
        <dbReference type="Proteomes" id="UP000824469"/>
    </source>
</evidence>